<gene>
    <name evidence="2" type="ORF">S12H4_20105</name>
</gene>
<protein>
    <submittedName>
        <fullName evidence="2">Uncharacterized protein</fullName>
    </submittedName>
</protein>
<organism evidence="2">
    <name type="scientific">marine sediment metagenome</name>
    <dbReference type="NCBI Taxonomy" id="412755"/>
    <lineage>
        <taxon>unclassified sequences</taxon>
        <taxon>metagenomes</taxon>
        <taxon>ecological metagenomes</taxon>
    </lineage>
</organism>
<feature type="compositionally biased region" description="Low complexity" evidence="1">
    <location>
        <begin position="196"/>
        <end position="222"/>
    </location>
</feature>
<evidence type="ECO:0000256" key="1">
    <source>
        <dbReference type="SAM" id="MobiDB-lite"/>
    </source>
</evidence>
<dbReference type="AlphaFoldDB" id="X1QYD1"/>
<dbReference type="EMBL" id="BARW01010142">
    <property type="protein sequence ID" value="GAI73542.1"/>
    <property type="molecule type" value="Genomic_DNA"/>
</dbReference>
<evidence type="ECO:0000313" key="2">
    <source>
        <dbReference type="EMBL" id="GAI73542.1"/>
    </source>
</evidence>
<sequence>MAVQTRTTALQNEVVRLYCKFERDGMLTNPAGQPIVEIIDADGVTILATLHAAIENTGIWFADWFVPTDLPLGSYYDKWTFQWGANTGVTELNLEFTVHGLDSYINFISPAISHTISNRVAQLMLDLSNEFIYEAMHIPVYWEQGMRIQQDEQQKRRKDYYYFTLDHLDYIINKDDVYFNNSQKYTVFQDIYPPFSSSSSSSEWTNSSSSTSSIDSSSSSSI</sequence>
<feature type="region of interest" description="Disordered" evidence="1">
    <location>
        <begin position="195"/>
        <end position="222"/>
    </location>
</feature>
<proteinExistence type="predicted"/>
<reference evidence="2" key="1">
    <citation type="journal article" date="2014" name="Front. Microbiol.">
        <title>High frequency of phylogenetically diverse reductive dehalogenase-homologous genes in deep subseafloor sedimentary metagenomes.</title>
        <authorList>
            <person name="Kawai M."/>
            <person name="Futagami T."/>
            <person name="Toyoda A."/>
            <person name="Takaki Y."/>
            <person name="Nishi S."/>
            <person name="Hori S."/>
            <person name="Arai W."/>
            <person name="Tsubouchi T."/>
            <person name="Morono Y."/>
            <person name="Uchiyama I."/>
            <person name="Ito T."/>
            <person name="Fujiyama A."/>
            <person name="Inagaki F."/>
            <person name="Takami H."/>
        </authorList>
    </citation>
    <scope>NUCLEOTIDE SEQUENCE</scope>
    <source>
        <strain evidence="2">Expedition CK06-06</strain>
    </source>
</reference>
<name>X1QYD1_9ZZZZ</name>
<comment type="caution">
    <text evidence="2">The sequence shown here is derived from an EMBL/GenBank/DDBJ whole genome shotgun (WGS) entry which is preliminary data.</text>
</comment>
<accession>X1QYD1</accession>